<evidence type="ECO:0000256" key="6">
    <source>
        <dbReference type="ARBA" id="ARBA00022801"/>
    </source>
</evidence>
<evidence type="ECO:0000256" key="2">
    <source>
        <dbReference type="ARBA" id="ARBA00008834"/>
    </source>
</evidence>
<gene>
    <name evidence="14" type="ORF">K469DRAFT_764258</name>
</gene>
<evidence type="ECO:0000256" key="10">
    <source>
        <dbReference type="ARBA" id="ARBA00023316"/>
    </source>
</evidence>
<dbReference type="GO" id="GO:0000272">
    <property type="term" value="P:polysaccharide catabolic process"/>
    <property type="evidence" value="ECO:0007669"/>
    <property type="project" value="UniProtKB-KW"/>
</dbReference>
<evidence type="ECO:0000313" key="14">
    <source>
        <dbReference type="EMBL" id="KAF2189244.1"/>
    </source>
</evidence>
<dbReference type="InterPro" id="IPR000743">
    <property type="entry name" value="Glyco_hydro_28"/>
</dbReference>
<accession>A0A6A6EBV5</accession>
<evidence type="ECO:0000256" key="13">
    <source>
        <dbReference type="RuleBase" id="RU361169"/>
    </source>
</evidence>
<evidence type="ECO:0000256" key="1">
    <source>
        <dbReference type="ARBA" id="ARBA00004613"/>
    </source>
</evidence>
<keyword evidence="5" id="KW-0677">Repeat</keyword>
<keyword evidence="8" id="KW-0119">Carbohydrate metabolism</keyword>
<dbReference type="Pfam" id="PF00295">
    <property type="entry name" value="Glyco_hydro_28"/>
    <property type="match status" value="1"/>
</dbReference>
<proteinExistence type="inferred from homology"/>
<name>A0A6A6EBV5_9PEZI</name>
<organism evidence="14 15">
    <name type="scientific">Zopfia rhizophila CBS 207.26</name>
    <dbReference type="NCBI Taxonomy" id="1314779"/>
    <lineage>
        <taxon>Eukaryota</taxon>
        <taxon>Fungi</taxon>
        <taxon>Dikarya</taxon>
        <taxon>Ascomycota</taxon>
        <taxon>Pezizomycotina</taxon>
        <taxon>Dothideomycetes</taxon>
        <taxon>Dothideomycetes incertae sedis</taxon>
        <taxon>Zopfiaceae</taxon>
        <taxon>Zopfia</taxon>
    </lineage>
</organism>
<dbReference type="Proteomes" id="UP000800200">
    <property type="component" value="Unassembled WGS sequence"/>
</dbReference>
<keyword evidence="9 13" id="KW-0326">Glycosidase</keyword>
<protein>
    <submittedName>
        <fullName evidence="14">Glycoside hydrolase family 28 protein</fullName>
    </submittedName>
</protein>
<evidence type="ECO:0000256" key="5">
    <source>
        <dbReference type="ARBA" id="ARBA00022737"/>
    </source>
</evidence>
<dbReference type="PANTHER" id="PTHR31736:SF9">
    <property type="entry name" value="ENDO-XYLOGALACTURONAN HYDROLASE A-RELATED"/>
    <property type="match status" value="1"/>
</dbReference>
<sequence>MHPNILRRPSKDDVSAIFTALKRCGEVGRVVLPKNITFQIRTPLDLSLCKACDFQINGLLDISIDWHYWSTQPSVFTISGVQAAVIRSDGNTGIVEANSFGWPVKGTPGTVFEVKDSSGVFFYTMETEGGVWYQFQNSSHMYVWDNMVRPDDACVLLLPGAVNVQVDDVTCITSRDTNLGPSGIGFQLIMGKGVEWVKNVWVKKLEATRRMNVIAFWTGQEGLESQNITISNATFNDVETSGLAKHAVYLEQCRPDQCSQRRAVLNVTGVVFRDFKGITDRASKFDCVSEEDICDFSVDNWGVTEGEDSVAPRGPL</sequence>
<dbReference type="OrthoDB" id="187139at2759"/>
<keyword evidence="4" id="KW-0732">Signal</keyword>
<reference evidence="14" key="1">
    <citation type="journal article" date="2020" name="Stud. Mycol.">
        <title>101 Dothideomycetes genomes: a test case for predicting lifestyles and emergence of pathogens.</title>
        <authorList>
            <person name="Haridas S."/>
            <person name="Albert R."/>
            <person name="Binder M."/>
            <person name="Bloem J."/>
            <person name="Labutti K."/>
            <person name="Salamov A."/>
            <person name="Andreopoulos B."/>
            <person name="Baker S."/>
            <person name="Barry K."/>
            <person name="Bills G."/>
            <person name="Bluhm B."/>
            <person name="Cannon C."/>
            <person name="Castanera R."/>
            <person name="Culley D."/>
            <person name="Daum C."/>
            <person name="Ezra D."/>
            <person name="Gonzalez J."/>
            <person name="Henrissat B."/>
            <person name="Kuo A."/>
            <person name="Liang C."/>
            <person name="Lipzen A."/>
            <person name="Lutzoni F."/>
            <person name="Magnuson J."/>
            <person name="Mondo S."/>
            <person name="Nolan M."/>
            <person name="Ohm R."/>
            <person name="Pangilinan J."/>
            <person name="Park H.-J."/>
            <person name="Ramirez L."/>
            <person name="Alfaro M."/>
            <person name="Sun H."/>
            <person name="Tritt A."/>
            <person name="Yoshinaga Y."/>
            <person name="Zwiers L.-H."/>
            <person name="Turgeon B."/>
            <person name="Goodwin S."/>
            <person name="Spatafora J."/>
            <person name="Crous P."/>
            <person name="Grigoriev I."/>
        </authorList>
    </citation>
    <scope>NUCLEOTIDE SEQUENCE</scope>
    <source>
        <strain evidence="14">CBS 207.26</strain>
    </source>
</reference>
<evidence type="ECO:0000256" key="8">
    <source>
        <dbReference type="ARBA" id="ARBA00023277"/>
    </source>
</evidence>
<keyword evidence="3" id="KW-0964">Secreted</keyword>
<dbReference type="PANTHER" id="PTHR31736">
    <property type="match status" value="1"/>
</dbReference>
<keyword evidence="15" id="KW-1185">Reference proteome</keyword>
<dbReference type="GO" id="GO:0004650">
    <property type="term" value="F:polygalacturonase activity"/>
    <property type="evidence" value="ECO:0007669"/>
    <property type="project" value="InterPro"/>
</dbReference>
<dbReference type="EMBL" id="ML994621">
    <property type="protein sequence ID" value="KAF2189244.1"/>
    <property type="molecule type" value="Genomic_DNA"/>
</dbReference>
<dbReference type="InterPro" id="IPR011050">
    <property type="entry name" value="Pectin_lyase_fold/virulence"/>
</dbReference>
<keyword evidence="11" id="KW-0624">Polysaccharide degradation</keyword>
<dbReference type="InterPro" id="IPR012334">
    <property type="entry name" value="Pectin_lyas_fold"/>
</dbReference>
<keyword evidence="7" id="KW-0325">Glycoprotein</keyword>
<dbReference type="Gene3D" id="2.160.20.10">
    <property type="entry name" value="Single-stranded right-handed beta-helix, Pectin lyase-like"/>
    <property type="match status" value="2"/>
</dbReference>
<comment type="function">
    <text evidence="12">Pectinolytic enzyme involved in the degradation of xylogalacturonan (xga), a galacturonan backbone heavily substituted with xylose, and which is one important component of the hairy regions of pectin. Activity requires a galacturonic acid backbone substituted with xylose.</text>
</comment>
<evidence type="ECO:0000256" key="12">
    <source>
        <dbReference type="ARBA" id="ARBA00037278"/>
    </source>
</evidence>
<evidence type="ECO:0000256" key="7">
    <source>
        <dbReference type="ARBA" id="ARBA00023180"/>
    </source>
</evidence>
<evidence type="ECO:0000256" key="4">
    <source>
        <dbReference type="ARBA" id="ARBA00022729"/>
    </source>
</evidence>
<evidence type="ECO:0000256" key="3">
    <source>
        <dbReference type="ARBA" id="ARBA00022525"/>
    </source>
</evidence>
<dbReference type="AlphaFoldDB" id="A0A6A6EBV5"/>
<keyword evidence="10" id="KW-0961">Cell wall biogenesis/degradation</keyword>
<evidence type="ECO:0000256" key="11">
    <source>
        <dbReference type="ARBA" id="ARBA00023326"/>
    </source>
</evidence>
<dbReference type="SUPFAM" id="SSF51126">
    <property type="entry name" value="Pectin lyase-like"/>
    <property type="match status" value="1"/>
</dbReference>
<dbReference type="GO" id="GO:0071555">
    <property type="term" value="P:cell wall organization"/>
    <property type="evidence" value="ECO:0007669"/>
    <property type="project" value="UniProtKB-KW"/>
</dbReference>
<dbReference type="GO" id="GO:0005576">
    <property type="term" value="C:extracellular region"/>
    <property type="evidence" value="ECO:0007669"/>
    <property type="project" value="UniProtKB-SubCell"/>
</dbReference>
<evidence type="ECO:0000313" key="15">
    <source>
        <dbReference type="Proteomes" id="UP000800200"/>
    </source>
</evidence>
<evidence type="ECO:0000256" key="9">
    <source>
        <dbReference type="ARBA" id="ARBA00023295"/>
    </source>
</evidence>
<keyword evidence="6 13" id="KW-0378">Hydrolase</keyword>
<comment type="similarity">
    <text evidence="2 13">Belongs to the glycosyl hydrolase 28 family.</text>
</comment>
<comment type="subcellular location">
    <subcellularLocation>
        <location evidence="1">Secreted</location>
    </subcellularLocation>
</comment>